<dbReference type="PANTHER" id="PTHR11188:SF161">
    <property type="entry name" value="PH-RESPONSE REGULATOR PROTEIN PALF_RIM8"/>
    <property type="match status" value="1"/>
</dbReference>
<dbReference type="InterPro" id="IPR050357">
    <property type="entry name" value="Arrestin_domain-protein"/>
</dbReference>
<dbReference type="Pfam" id="PF02752">
    <property type="entry name" value="Arrestin_C"/>
    <property type="match status" value="2"/>
</dbReference>
<dbReference type="Proteomes" id="UP000242381">
    <property type="component" value="Unassembled WGS sequence"/>
</dbReference>
<protein>
    <recommendedName>
        <fullName evidence="1">Arrestin C-terminal-like domain-containing protein</fullName>
    </recommendedName>
</protein>
<proteinExistence type="predicted"/>
<dbReference type="SMART" id="SM01017">
    <property type="entry name" value="Arrestin_C"/>
    <property type="match status" value="2"/>
</dbReference>
<dbReference type="GO" id="GO:0005829">
    <property type="term" value="C:cytosol"/>
    <property type="evidence" value="ECO:0007669"/>
    <property type="project" value="TreeGrafter"/>
</dbReference>
<dbReference type="InterPro" id="IPR014756">
    <property type="entry name" value="Ig_E-set"/>
</dbReference>
<dbReference type="Gene3D" id="2.60.40.640">
    <property type="match status" value="2"/>
</dbReference>
<accession>A0A1X0RQZ2</accession>
<dbReference type="GO" id="GO:0031625">
    <property type="term" value="F:ubiquitin protein ligase binding"/>
    <property type="evidence" value="ECO:0007669"/>
    <property type="project" value="TreeGrafter"/>
</dbReference>
<dbReference type="InterPro" id="IPR014752">
    <property type="entry name" value="Arrestin-like_C"/>
</dbReference>
<dbReference type="GO" id="GO:0070086">
    <property type="term" value="P:ubiquitin-dependent endocytosis"/>
    <property type="evidence" value="ECO:0007669"/>
    <property type="project" value="TreeGrafter"/>
</dbReference>
<dbReference type="GO" id="GO:0030674">
    <property type="term" value="F:protein-macromolecule adaptor activity"/>
    <property type="evidence" value="ECO:0007669"/>
    <property type="project" value="TreeGrafter"/>
</dbReference>
<organism evidence="2 3">
    <name type="scientific">Rhizopus microsporus</name>
    <dbReference type="NCBI Taxonomy" id="58291"/>
    <lineage>
        <taxon>Eukaryota</taxon>
        <taxon>Fungi</taxon>
        <taxon>Fungi incertae sedis</taxon>
        <taxon>Mucoromycota</taxon>
        <taxon>Mucoromycotina</taxon>
        <taxon>Mucoromycetes</taxon>
        <taxon>Mucorales</taxon>
        <taxon>Mucorineae</taxon>
        <taxon>Rhizopodaceae</taxon>
        <taxon>Rhizopus</taxon>
    </lineage>
</organism>
<feature type="domain" description="Arrestin C-terminal-like" evidence="1">
    <location>
        <begin position="6"/>
        <end position="139"/>
    </location>
</feature>
<evidence type="ECO:0000259" key="1">
    <source>
        <dbReference type="SMART" id="SM01017"/>
    </source>
</evidence>
<dbReference type="AlphaFoldDB" id="A0A1X0RQZ2"/>
<name>A0A1X0RQZ2_RHIZD</name>
<dbReference type="InterPro" id="IPR011022">
    <property type="entry name" value="Arrestin_C-like"/>
</dbReference>
<dbReference type="PANTHER" id="PTHR11188">
    <property type="entry name" value="ARRESTIN DOMAIN CONTAINING PROTEIN"/>
    <property type="match status" value="1"/>
</dbReference>
<dbReference type="SUPFAM" id="SSF81296">
    <property type="entry name" value="E set domains"/>
    <property type="match status" value="2"/>
</dbReference>
<reference evidence="2 3" key="1">
    <citation type="journal article" date="2016" name="Proc. Natl. Acad. Sci. U.S.A.">
        <title>Lipid metabolic changes in an early divergent fungus govern the establishment of a mutualistic symbiosis with endobacteria.</title>
        <authorList>
            <person name="Lastovetsky O.A."/>
            <person name="Gaspar M.L."/>
            <person name="Mondo S.J."/>
            <person name="LaButti K.M."/>
            <person name="Sandor L."/>
            <person name="Grigoriev I.V."/>
            <person name="Henry S.A."/>
            <person name="Pawlowska T.E."/>
        </authorList>
    </citation>
    <scope>NUCLEOTIDE SEQUENCE [LARGE SCALE GENOMIC DNA]</scope>
    <source>
        <strain evidence="2 3">ATCC 11559</strain>
    </source>
</reference>
<dbReference type="EMBL" id="KV921473">
    <property type="protein sequence ID" value="ORE14419.1"/>
    <property type="molecule type" value="Genomic_DNA"/>
</dbReference>
<evidence type="ECO:0000313" key="2">
    <source>
        <dbReference type="EMBL" id="ORE14419.1"/>
    </source>
</evidence>
<feature type="domain" description="Arrestin C-terminal-like" evidence="1">
    <location>
        <begin position="161"/>
        <end position="297"/>
    </location>
</feature>
<dbReference type="VEuPathDB" id="FungiDB:BCV72DRAFT_251937"/>
<evidence type="ECO:0000313" key="3">
    <source>
        <dbReference type="Proteomes" id="UP000242381"/>
    </source>
</evidence>
<gene>
    <name evidence="2" type="ORF">BCV71DRAFT_51721</name>
</gene>
<dbReference type="GO" id="GO:0005886">
    <property type="term" value="C:plasma membrane"/>
    <property type="evidence" value="ECO:0007669"/>
    <property type="project" value="TreeGrafter"/>
</dbReference>
<sequence length="527" mass="59757">MKAKLKTNKVIDIVLKEEKFYFPGETIQGTVIVQPKSSIRVNPIILKFTGVISISDKESIPLFQSCKTIPVNEGKGKLEQKPYQFSFDFLVPDNLPSVMDFGKKKLARIEYKLIAILDRPMLPEGLCPRIEYPINILEYVDVTKDNFNRPIEKQKEVTTANYGKCQVRLSVPRSGYTRGETVPVSIIVGTGSSYVRKDGLIVELIRKVKIQTSKYRIDEEHVLKSNKFDINIIGPYNFSQSIASQIVIRNTPPTIRYKEKMVRIHYKIRAQLILDDKKTPSSSFFIEIPISVGTWPPADVPIDDDDDEDIIHYMGEMMMSDDEEEDDIWIEDNDIQDARRASSNGSTTSSRLSDYNIPANNYINRSSSTPDLIVNPLQQQMNHRSSYYEHRTSRTFAFTPATSPTQHKRIGSEDFNQRNVPNHTLTYLSSAPTTPTASTTHDNINYANTTTITNTANTANTSTPTSAMIYPNTHNSNTSSVIGNSFSSSSSSDDDDEDDDLFAIIEKKKKKEERELRRKQKMIYGVN</sequence>
<dbReference type="OMA" id="RIHYKIR"/>